<dbReference type="EMBL" id="AEON01000001">
    <property type="protein sequence ID" value="EFT83136.1"/>
    <property type="molecule type" value="Genomic_DNA"/>
</dbReference>
<keyword evidence="2" id="KW-1185">Reference proteome</keyword>
<organism evidence="1 2">
    <name type="scientific">Parascardovia denticolens DSM 10105 = JCM 12538</name>
    <dbReference type="NCBI Taxonomy" id="864564"/>
    <lineage>
        <taxon>Bacteria</taxon>
        <taxon>Bacillati</taxon>
        <taxon>Actinomycetota</taxon>
        <taxon>Actinomycetes</taxon>
        <taxon>Bifidobacteriales</taxon>
        <taxon>Bifidobacteriaceae</taxon>
        <taxon>Parascardovia</taxon>
    </lineage>
</organism>
<sequence length="52" mass="5897">MDLLYNLVLCASMRTGECISHSCCPQLGRTRQARIALRIIFRMKDADEPMPA</sequence>
<protein>
    <submittedName>
        <fullName evidence="1">Uncharacterized protein</fullName>
    </submittedName>
</protein>
<dbReference type="AlphaFoldDB" id="E6JZC1"/>
<dbReference type="HOGENOM" id="CLU_3082793_0_0_11"/>
<reference evidence="1 2" key="1">
    <citation type="submission" date="2010-12" db="EMBL/GenBank/DDBJ databases">
        <authorList>
            <person name="Muzny D."/>
            <person name="Qin X."/>
            <person name="Buhay C."/>
            <person name="Dugan-Rocha S."/>
            <person name="Ding Y."/>
            <person name="Chen G."/>
            <person name="Hawes A."/>
            <person name="Holder M."/>
            <person name="Jhangiani S."/>
            <person name="Johnson A."/>
            <person name="Khan Z."/>
            <person name="Li Z."/>
            <person name="Liu W."/>
            <person name="Liu X."/>
            <person name="Perez L."/>
            <person name="Shen H."/>
            <person name="Wang Q."/>
            <person name="Watt J."/>
            <person name="Xi L."/>
            <person name="Xin Y."/>
            <person name="Zhou J."/>
            <person name="Deng J."/>
            <person name="Jiang H."/>
            <person name="Liu Y."/>
            <person name="Qu J."/>
            <person name="Song X.-Z."/>
            <person name="Zhang L."/>
            <person name="Villasana D."/>
            <person name="Johnson A."/>
            <person name="Liu J."/>
            <person name="Liyanage D."/>
            <person name="Lorensuhewa L."/>
            <person name="Robinson T."/>
            <person name="Song A."/>
            <person name="Song B.-B."/>
            <person name="Dinh H."/>
            <person name="Thornton R."/>
            <person name="Coyle M."/>
            <person name="Francisco L."/>
            <person name="Jackson L."/>
            <person name="Javaid M."/>
            <person name="Korchina V."/>
            <person name="Kovar C."/>
            <person name="Mata R."/>
            <person name="Mathew T."/>
            <person name="Ngo R."/>
            <person name="Nguyen L."/>
            <person name="Nguyen N."/>
            <person name="Okwuonu G."/>
            <person name="Ongeri F."/>
            <person name="Pham C."/>
            <person name="Simmons D."/>
            <person name="Wilczek-Boney K."/>
            <person name="Hale W."/>
            <person name="Jakkamsetti A."/>
            <person name="Pham P."/>
            <person name="Ruth R."/>
            <person name="San Lucas F."/>
            <person name="Warren J."/>
            <person name="Zhang J."/>
            <person name="Zhao Z."/>
            <person name="Zhou C."/>
            <person name="Zhu D."/>
            <person name="Lee S."/>
            <person name="Bess C."/>
            <person name="Blankenburg K."/>
            <person name="Forbes L."/>
            <person name="Fu Q."/>
            <person name="Gubbala S."/>
            <person name="Hirani K."/>
            <person name="Jayaseelan J.C."/>
            <person name="Lara F."/>
            <person name="Munidasa M."/>
            <person name="Palculict T."/>
            <person name="Patil S."/>
            <person name="Pu L.-L."/>
            <person name="Saada N."/>
            <person name="Tang L."/>
            <person name="Weissenberger G."/>
            <person name="Zhu Y."/>
            <person name="Hemphill L."/>
            <person name="Shang Y."/>
            <person name="Youmans B."/>
            <person name="Ayvaz T."/>
            <person name="Ross M."/>
            <person name="Santibanez J."/>
            <person name="Aqrawi P."/>
            <person name="Gross S."/>
            <person name="Joshi V."/>
            <person name="Fowler G."/>
            <person name="Nazareth L."/>
            <person name="Reid J."/>
            <person name="Worley K."/>
            <person name="Petrosino J."/>
            <person name="Highlander S."/>
            <person name="Gibbs R."/>
        </authorList>
    </citation>
    <scope>NUCLEOTIDE SEQUENCE [LARGE SCALE GENOMIC DNA]</scope>
    <source>
        <strain evidence="1 2">DSM 10105</strain>
    </source>
</reference>
<evidence type="ECO:0000313" key="1">
    <source>
        <dbReference type="EMBL" id="EFT83136.1"/>
    </source>
</evidence>
<comment type="caution">
    <text evidence="1">The sequence shown here is derived from an EMBL/GenBank/DDBJ whole genome shotgun (WGS) entry which is preliminary data.</text>
</comment>
<gene>
    <name evidence="1" type="ORF">HMPREF0620_0141</name>
</gene>
<accession>E6JZC1</accession>
<name>E6JZC1_PARDN</name>
<proteinExistence type="predicted"/>
<dbReference type="Proteomes" id="UP000004946">
    <property type="component" value="Chromosome"/>
</dbReference>
<evidence type="ECO:0000313" key="2">
    <source>
        <dbReference type="Proteomes" id="UP000004946"/>
    </source>
</evidence>